<keyword evidence="4" id="KW-1185">Reference proteome</keyword>
<evidence type="ECO:0000313" key="3">
    <source>
        <dbReference type="EMBL" id="SDJ14971.1"/>
    </source>
</evidence>
<dbReference type="GO" id="GO:0051701">
    <property type="term" value="P:biological process involved in interaction with host"/>
    <property type="evidence" value="ECO:0007669"/>
    <property type="project" value="TreeGrafter"/>
</dbReference>
<dbReference type="InterPro" id="IPR052336">
    <property type="entry name" value="MlaD_Phospholipid_Transporter"/>
</dbReference>
<dbReference type="InterPro" id="IPR024516">
    <property type="entry name" value="Mce_C"/>
</dbReference>
<dbReference type="InterPro" id="IPR005693">
    <property type="entry name" value="Mce"/>
</dbReference>
<evidence type="ECO:0000259" key="1">
    <source>
        <dbReference type="Pfam" id="PF02470"/>
    </source>
</evidence>
<evidence type="ECO:0000313" key="4">
    <source>
        <dbReference type="Proteomes" id="UP000183263"/>
    </source>
</evidence>
<dbReference type="Pfam" id="PF11887">
    <property type="entry name" value="Mce4_CUP1"/>
    <property type="match status" value="1"/>
</dbReference>
<feature type="domain" description="Mammalian cell entry C-terminal" evidence="2">
    <location>
        <begin position="121"/>
        <end position="309"/>
    </location>
</feature>
<dbReference type="PANTHER" id="PTHR33371:SF17">
    <property type="entry name" value="MCE-FAMILY PROTEIN MCE1B"/>
    <property type="match status" value="1"/>
</dbReference>
<gene>
    <name evidence="3" type="ORF">SAMN05444695_11782</name>
</gene>
<dbReference type="GO" id="GO:0005576">
    <property type="term" value="C:extracellular region"/>
    <property type="evidence" value="ECO:0007669"/>
    <property type="project" value="TreeGrafter"/>
</dbReference>
<sequence length="339" mass="35903">MKIQRRQLVRLAMFCAIGLGCGVLMANTLSVPVRGSSERYALEFTDVEGLTPGNPVTMAGVRVGRVDSIEFTGSEGGRAIALVGIEVEADHPLPADVTAAVRYGDMLGARFVSLAGGGDAAEPIEPGALIPLSRTTPPTDLTALMNGFRPLFDALEPDQVNTLTRSFVETFSGQGQAVADLLAHIAEMSSGLVAQQEIFSQLVGNMAQLLSSVDSRQPELERFLTGLGALSSTVLGDNDQLIALLDEGNSVVTTLAGSMARTNGEFSRSVTDLKSVTDTWIAHTEEFDRFVANLPQFADGVNRIGSYGGFISLYLCNFTLKAGELEANIFGPTHSPVCS</sequence>
<dbReference type="RefSeq" id="WP_072739770.1">
    <property type="nucleotide sequence ID" value="NZ_CP048813.1"/>
</dbReference>
<dbReference type="Proteomes" id="UP000183263">
    <property type="component" value="Unassembled WGS sequence"/>
</dbReference>
<dbReference type="PANTHER" id="PTHR33371">
    <property type="entry name" value="INTERMEMBRANE PHOSPHOLIPID TRANSPORT SYSTEM BINDING PROTEIN MLAD-RELATED"/>
    <property type="match status" value="1"/>
</dbReference>
<accession>A0A1G8RDH4</accession>
<dbReference type="OrthoDB" id="338143at2"/>
<dbReference type="PROSITE" id="PS51257">
    <property type="entry name" value="PROKAR_LIPOPROTEIN"/>
    <property type="match status" value="1"/>
</dbReference>
<feature type="domain" description="Mce/MlaD" evidence="1">
    <location>
        <begin position="38"/>
        <end position="116"/>
    </location>
</feature>
<organism evidence="3 4">
    <name type="scientific">Rhodococcus triatomae</name>
    <dbReference type="NCBI Taxonomy" id="300028"/>
    <lineage>
        <taxon>Bacteria</taxon>
        <taxon>Bacillati</taxon>
        <taxon>Actinomycetota</taxon>
        <taxon>Actinomycetes</taxon>
        <taxon>Mycobacteriales</taxon>
        <taxon>Nocardiaceae</taxon>
        <taxon>Rhodococcus</taxon>
    </lineage>
</organism>
<name>A0A1G8RDH4_9NOCA</name>
<dbReference type="NCBIfam" id="TIGR00996">
    <property type="entry name" value="Mtu_fam_mce"/>
    <property type="match status" value="1"/>
</dbReference>
<proteinExistence type="predicted"/>
<dbReference type="Pfam" id="PF02470">
    <property type="entry name" value="MlaD"/>
    <property type="match status" value="1"/>
</dbReference>
<dbReference type="InterPro" id="IPR003399">
    <property type="entry name" value="Mce/MlaD"/>
</dbReference>
<evidence type="ECO:0000259" key="2">
    <source>
        <dbReference type="Pfam" id="PF11887"/>
    </source>
</evidence>
<dbReference type="AlphaFoldDB" id="A0A1G8RDH4"/>
<protein>
    <submittedName>
        <fullName evidence="3">Phospholipid/cholesterol/gamma-HCH transport system substrate-binding protein</fullName>
    </submittedName>
</protein>
<reference evidence="3 4" key="1">
    <citation type="submission" date="2016-10" db="EMBL/GenBank/DDBJ databases">
        <authorList>
            <person name="de Groot N.N."/>
        </authorList>
    </citation>
    <scope>NUCLEOTIDE SEQUENCE [LARGE SCALE GENOMIC DNA]</scope>
    <source>
        <strain evidence="3 4">DSM 44892</strain>
    </source>
</reference>
<dbReference type="EMBL" id="FNDN01000017">
    <property type="protein sequence ID" value="SDJ14971.1"/>
    <property type="molecule type" value="Genomic_DNA"/>
</dbReference>